<proteinExistence type="predicted"/>
<dbReference type="SUPFAM" id="SSF52172">
    <property type="entry name" value="CheY-like"/>
    <property type="match status" value="1"/>
</dbReference>
<keyword evidence="1 2" id="KW-0597">Phosphoprotein</keyword>
<dbReference type="EMBL" id="CADIKM010000005">
    <property type="protein sequence ID" value="CAB3782874.1"/>
    <property type="molecule type" value="Genomic_DNA"/>
</dbReference>
<sequence length="155" mass="16991">MVMVLLVDDDTNQLQALETLVCGEGYEVMTASNGDEALHAARRKRPDIVVSDFMMPVMDGPALISALAAEPEFATIPVLLNSSVATPPPHLRVAAFLRKPVAAPRLLELLELHSSQFAVRSRVVAATGHIDTPARESHSGLHRGVPHFRRKRSRW</sequence>
<evidence type="ECO:0000313" key="6">
    <source>
        <dbReference type="Proteomes" id="UP000494115"/>
    </source>
</evidence>
<feature type="domain" description="Response regulatory" evidence="4">
    <location>
        <begin position="3"/>
        <end position="114"/>
    </location>
</feature>
<dbReference type="AlphaFoldDB" id="A0A6S7B214"/>
<keyword evidence="6" id="KW-1185">Reference proteome</keyword>
<name>A0A6S7B214_9BURK</name>
<organism evidence="5 6">
    <name type="scientific">Pararobbsia alpina</name>
    <dbReference type="NCBI Taxonomy" id="621374"/>
    <lineage>
        <taxon>Bacteria</taxon>
        <taxon>Pseudomonadati</taxon>
        <taxon>Pseudomonadota</taxon>
        <taxon>Betaproteobacteria</taxon>
        <taxon>Burkholderiales</taxon>
        <taxon>Burkholderiaceae</taxon>
        <taxon>Pararobbsia</taxon>
    </lineage>
</organism>
<gene>
    <name evidence="5" type="primary">rssB_1</name>
    <name evidence="5" type="ORF">LMG28138_01521</name>
</gene>
<protein>
    <submittedName>
        <fullName evidence="5">Regulator of RpoS</fullName>
    </submittedName>
</protein>
<evidence type="ECO:0000256" key="2">
    <source>
        <dbReference type="PROSITE-ProRule" id="PRU00169"/>
    </source>
</evidence>
<dbReference type="InterPro" id="IPR050595">
    <property type="entry name" value="Bact_response_regulator"/>
</dbReference>
<evidence type="ECO:0000256" key="1">
    <source>
        <dbReference type="ARBA" id="ARBA00022553"/>
    </source>
</evidence>
<dbReference type="PROSITE" id="PS50110">
    <property type="entry name" value="RESPONSE_REGULATORY"/>
    <property type="match status" value="1"/>
</dbReference>
<evidence type="ECO:0000256" key="3">
    <source>
        <dbReference type="SAM" id="MobiDB-lite"/>
    </source>
</evidence>
<evidence type="ECO:0000313" key="5">
    <source>
        <dbReference type="EMBL" id="CAB3782874.1"/>
    </source>
</evidence>
<dbReference type="GO" id="GO:0000160">
    <property type="term" value="P:phosphorelay signal transduction system"/>
    <property type="evidence" value="ECO:0007669"/>
    <property type="project" value="InterPro"/>
</dbReference>
<feature type="compositionally biased region" description="Basic residues" evidence="3">
    <location>
        <begin position="140"/>
        <end position="155"/>
    </location>
</feature>
<dbReference type="PANTHER" id="PTHR44591:SF3">
    <property type="entry name" value="RESPONSE REGULATORY DOMAIN-CONTAINING PROTEIN"/>
    <property type="match status" value="1"/>
</dbReference>
<dbReference type="Pfam" id="PF00072">
    <property type="entry name" value="Response_reg"/>
    <property type="match status" value="1"/>
</dbReference>
<dbReference type="Gene3D" id="3.40.50.2300">
    <property type="match status" value="1"/>
</dbReference>
<feature type="region of interest" description="Disordered" evidence="3">
    <location>
        <begin position="134"/>
        <end position="155"/>
    </location>
</feature>
<dbReference type="InterPro" id="IPR001789">
    <property type="entry name" value="Sig_transdc_resp-reg_receiver"/>
</dbReference>
<evidence type="ECO:0000259" key="4">
    <source>
        <dbReference type="PROSITE" id="PS50110"/>
    </source>
</evidence>
<dbReference type="Proteomes" id="UP000494115">
    <property type="component" value="Unassembled WGS sequence"/>
</dbReference>
<dbReference type="InterPro" id="IPR011006">
    <property type="entry name" value="CheY-like_superfamily"/>
</dbReference>
<accession>A0A6S7B214</accession>
<dbReference type="RefSeq" id="WP_175104141.1">
    <property type="nucleotide sequence ID" value="NZ_CADIKM010000005.1"/>
</dbReference>
<feature type="modified residue" description="4-aspartylphosphate" evidence="2">
    <location>
        <position position="52"/>
    </location>
</feature>
<reference evidence="5 6" key="1">
    <citation type="submission" date="2020-04" db="EMBL/GenBank/DDBJ databases">
        <authorList>
            <person name="De Canck E."/>
        </authorList>
    </citation>
    <scope>NUCLEOTIDE SEQUENCE [LARGE SCALE GENOMIC DNA]</scope>
    <source>
        <strain evidence="5 6">LMG 28138</strain>
    </source>
</reference>
<dbReference type="SMART" id="SM00448">
    <property type="entry name" value="REC"/>
    <property type="match status" value="1"/>
</dbReference>
<dbReference type="PANTHER" id="PTHR44591">
    <property type="entry name" value="STRESS RESPONSE REGULATOR PROTEIN 1"/>
    <property type="match status" value="1"/>
</dbReference>